<gene>
    <name evidence="3" type="ORF">HannXRQ_Chr09g0254811</name>
    <name evidence="2" type="ORF">HanXRQr2_Chr09g0386201</name>
</gene>
<evidence type="ECO:0000259" key="1">
    <source>
        <dbReference type="Pfam" id="PF22936"/>
    </source>
</evidence>
<dbReference type="Gene3D" id="3.30.420.10">
    <property type="entry name" value="Ribonuclease H-like superfamily/Ribonuclease H"/>
    <property type="match status" value="1"/>
</dbReference>
<dbReference type="InterPro" id="IPR036397">
    <property type="entry name" value="RNaseH_sf"/>
</dbReference>
<keyword evidence="2" id="KW-0695">RNA-directed DNA polymerase</keyword>
<dbReference type="InterPro" id="IPR054722">
    <property type="entry name" value="PolX-like_BBD"/>
</dbReference>
<sequence>MQFLMGLDNVYQSVRTSLLIREPFPSVKDAFAFVSRKESHRNSNANVSKDQSHSIGLFAKANPVQANPVFNNNKKPTKSQNQNLKCTHCSKTGHIIDGCFELIGYPSWMKPSRRGQGKKFLSSNNTCLNEPSVPVTSLASDQLSKLLSLIKDMAPETPKSCNVSGEFFCSNVYSRPIFSFGKGTGWIIDSGENNHMVNSEKNLTDYVDVSNLRIQIKHPNGTNAYVTKIGSLKLMNGVILNDVLVVPEYNINLISVHKLVRDNKLYIGFDEHICYVQDLLTKKVLMTGDQLEGLYFYGNFVVCDKVCFNSVNMYKLWHVRLGHPANQAVKLSNVDIDIKSAHDPCDVCHRAKQHREPFPLSDHKSSHLGELVQLDVWGPYRVASREGHKFFLTIVDDYSRVVWVCLMKNKTKVFSNIQDFVNIVNVMF</sequence>
<dbReference type="EC" id="2.7.7.49" evidence="2"/>
<reference evidence="2 4" key="1">
    <citation type="journal article" date="2017" name="Nature">
        <title>The sunflower genome provides insights into oil metabolism, flowering and Asterid evolution.</title>
        <authorList>
            <person name="Badouin H."/>
            <person name="Gouzy J."/>
            <person name="Grassa C.J."/>
            <person name="Murat F."/>
            <person name="Staton S.E."/>
            <person name="Cottret L."/>
            <person name="Lelandais-Briere C."/>
            <person name="Owens G.L."/>
            <person name="Carrere S."/>
            <person name="Mayjonade B."/>
            <person name="Legrand L."/>
            <person name="Gill N."/>
            <person name="Kane N.C."/>
            <person name="Bowers J.E."/>
            <person name="Hubner S."/>
            <person name="Bellec A."/>
            <person name="Berard A."/>
            <person name="Berges H."/>
            <person name="Blanchet N."/>
            <person name="Boniface M.C."/>
            <person name="Brunel D."/>
            <person name="Catrice O."/>
            <person name="Chaidir N."/>
            <person name="Claudel C."/>
            <person name="Donnadieu C."/>
            <person name="Faraut T."/>
            <person name="Fievet G."/>
            <person name="Helmstetter N."/>
            <person name="King M."/>
            <person name="Knapp S.J."/>
            <person name="Lai Z."/>
            <person name="Le Paslier M.C."/>
            <person name="Lippi Y."/>
            <person name="Lorenzon L."/>
            <person name="Mandel J.R."/>
            <person name="Marage G."/>
            <person name="Marchand G."/>
            <person name="Marquand E."/>
            <person name="Bret-Mestries E."/>
            <person name="Morien E."/>
            <person name="Nambeesan S."/>
            <person name="Nguyen T."/>
            <person name="Pegot-Espagnet P."/>
            <person name="Pouilly N."/>
            <person name="Raftis F."/>
            <person name="Sallet E."/>
            <person name="Schiex T."/>
            <person name="Thomas J."/>
            <person name="Vandecasteele C."/>
            <person name="Vares D."/>
            <person name="Vear F."/>
            <person name="Vautrin S."/>
            <person name="Crespi M."/>
            <person name="Mangin B."/>
            <person name="Burke J.M."/>
            <person name="Salse J."/>
            <person name="Munos S."/>
            <person name="Vincourt P."/>
            <person name="Rieseberg L.H."/>
            <person name="Langlade N.B."/>
        </authorList>
    </citation>
    <scope>NUCLEOTIDE SEQUENCE [LARGE SCALE GENOMIC DNA]</scope>
    <source>
        <strain evidence="4">cv. SF193</strain>
        <tissue evidence="2">Leaves</tissue>
    </source>
</reference>
<evidence type="ECO:0000313" key="4">
    <source>
        <dbReference type="Proteomes" id="UP000215914"/>
    </source>
</evidence>
<dbReference type="STRING" id="4232.A0A251TUW0"/>
<accession>A0A251TUW0</accession>
<dbReference type="InterPro" id="IPR012337">
    <property type="entry name" value="RNaseH-like_sf"/>
</dbReference>
<reference evidence="2" key="3">
    <citation type="submission" date="2020-06" db="EMBL/GenBank/DDBJ databases">
        <title>Helianthus annuus Genome sequencing and assembly Release 2.</title>
        <authorList>
            <person name="Gouzy J."/>
            <person name="Langlade N."/>
            <person name="Munos S."/>
        </authorList>
    </citation>
    <scope>NUCLEOTIDE SEQUENCE</scope>
    <source>
        <tissue evidence="2">Leaves</tissue>
    </source>
</reference>
<dbReference type="PANTHER" id="PTHR34222">
    <property type="entry name" value="GAG_PRE-INTEGRS DOMAIN-CONTAINING PROTEIN"/>
    <property type="match status" value="1"/>
</dbReference>
<evidence type="ECO:0000313" key="3">
    <source>
        <dbReference type="EMBL" id="OTG14930.1"/>
    </source>
</evidence>
<dbReference type="Gramene" id="mRNA:HanXRQr2_Chr09g0386201">
    <property type="protein sequence ID" value="CDS:HanXRQr2_Chr09g0386201.1"/>
    <property type="gene ID" value="HanXRQr2_Chr09g0386201"/>
</dbReference>
<feature type="domain" description="Retrovirus-related Pol polyprotein from transposon TNT 1-94-like beta-barrel" evidence="1">
    <location>
        <begin position="186"/>
        <end position="261"/>
    </location>
</feature>
<dbReference type="AlphaFoldDB" id="A0A251TUW0"/>
<keyword evidence="2" id="KW-0808">Transferase</keyword>
<dbReference type="Pfam" id="PF22936">
    <property type="entry name" value="Pol_BBD"/>
    <property type="match status" value="1"/>
</dbReference>
<name>A0A251TUW0_HELAN</name>
<dbReference type="EMBL" id="CM007898">
    <property type="protein sequence ID" value="OTG14930.1"/>
    <property type="molecule type" value="Genomic_DNA"/>
</dbReference>
<keyword evidence="2" id="KW-0548">Nucleotidyltransferase</keyword>
<organism evidence="3 4">
    <name type="scientific">Helianthus annuus</name>
    <name type="common">Common sunflower</name>
    <dbReference type="NCBI Taxonomy" id="4232"/>
    <lineage>
        <taxon>Eukaryota</taxon>
        <taxon>Viridiplantae</taxon>
        <taxon>Streptophyta</taxon>
        <taxon>Embryophyta</taxon>
        <taxon>Tracheophyta</taxon>
        <taxon>Spermatophyta</taxon>
        <taxon>Magnoliopsida</taxon>
        <taxon>eudicotyledons</taxon>
        <taxon>Gunneridae</taxon>
        <taxon>Pentapetalae</taxon>
        <taxon>asterids</taxon>
        <taxon>campanulids</taxon>
        <taxon>Asterales</taxon>
        <taxon>Asteraceae</taxon>
        <taxon>Asteroideae</taxon>
        <taxon>Heliantheae alliance</taxon>
        <taxon>Heliantheae</taxon>
        <taxon>Helianthus</taxon>
    </lineage>
</organism>
<reference evidence="3" key="2">
    <citation type="submission" date="2017-02" db="EMBL/GenBank/DDBJ databases">
        <title>Sunflower complete genome.</title>
        <authorList>
            <person name="Langlade N."/>
            <person name="Munos S."/>
        </authorList>
    </citation>
    <scope>NUCLEOTIDE SEQUENCE [LARGE SCALE GENOMIC DNA]</scope>
    <source>
        <tissue evidence="3">Leaves</tissue>
    </source>
</reference>
<dbReference type="GO" id="GO:0003676">
    <property type="term" value="F:nucleic acid binding"/>
    <property type="evidence" value="ECO:0007669"/>
    <property type="project" value="InterPro"/>
</dbReference>
<dbReference type="Proteomes" id="UP000215914">
    <property type="component" value="Chromosome 9"/>
</dbReference>
<dbReference type="EMBL" id="MNCJ02000324">
    <property type="protein sequence ID" value="KAF5790693.1"/>
    <property type="molecule type" value="Genomic_DNA"/>
</dbReference>
<proteinExistence type="predicted"/>
<dbReference type="SUPFAM" id="SSF53098">
    <property type="entry name" value="Ribonuclease H-like"/>
    <property type="match status" value="1"/>
</dbReference>
<dbReference type="PANTHER" id="PTHR34222:SF99">
    <property type="entry name" value="PROTEIN, PUTATIVE-RELATED"/>
    <property type="match status" value="1"/>
</dbReference>
<protein>
    <submittedName>
        <fullName evidence="3">Putative ribonuclease H-like domain-containing protein</fullName>
    </submittedName>
    <submittedName>
        <fullName evidence="2">RNA-directed DNA polymerase</fullName>
        <ecNumber evidence="2">2.7.7.49</ecNumber>
    </submittedName>
</protein>
<dbReference type="InParanoid" id="A0A251TUW0"/>
<evidence type="ECO:0000313" key="2">
    <source>
        <dbReference type="EMBL" id="KAF5790693.1"/>
    </source>
</evidence>
<keyword evidence="4" id="KW-1185">Reference proteome</keyword>
<dbReference type="GO" id="GO:0003964">
    <property type="term" value="F:RNA-directed DNA polymerase activity"/>
    <property type="evidence" value="ECO:0007669"/>
    <property type="project" value="UniProtKB-KW"/>
</dbReference>